<feature type="compositionally biased region" description="Polar residues" evidence="1">
    <location>
        <begin position="312"/>
        <end position="325"/>
    </location>
</feature>
<feature type="region of interest" description="Disordered" evidence="1">
    <location>
        <begin position="312"/>
        <end position="359"/>
    </location>
</feature>
<evidence type="ECO:0000313" key="3">
    <source>
        <dbReference type="Proteomes" id="UP000037035"/>
    </source>
</evidence>
<feature type="compositionally biased region" description="Pro residues" evidence="1">
    <location>
        <begin position="216"/>
        <end position="226"/>
    </location>
</feature>
<dbReference type="EMBL" id="LAVV01004143">
    <property type="protein sequence ID" value="KNZ61667.1"/>
    <property type="molecule type" value="Genomic_DNA"/>
</dbReference>
<feature type="compositionally biased region" description="Basic residues" evidence="1">
    <location>
        <begin position="347"/>
        <end position="356"/>
    </location>
</feature>
<sequence>MGIDEWSNKGATAAMLENPSLSAHSSTVLATQKDQQASWDHDPYRIRHTFGAVIPQSTHSPPPYQSPGPEGIEAHSQTNHGLATNTHALVGDEPNLGDLQTVTHQLTNDPNDQQFFEHLFSLWEGTQPPSVGPQFTSDSGHPSPASLPPYVIPFYVNPYPPSSKTAPQPWHQDAITLDNAYNPRAESSAAQEEHHTLMDNCHSYPTGHSAAEPMSHHPPLPHPPAQAGPEIQTAYSQNAGLGTRSHLSELFGHEPDSWDFETIFNQLNNGPGGQDSFEHLISLSPSSAPHFMPHSSHTNLASGFSHFLQVPENSQQPSFKTTPPQSKRRTRQRIPTLKPSPNPLKKQTPRAKKIWPKHSSGLSERTHLIQIDRLAPGLGALRFDWSLFQNVSPLQDSVQHPAGGQSFQVLIEQLPGKSLTIPEDEFNATYMKYIEKTRIPTPGISTRKYNQSKRLLEDKLLEFQKDMELWYHRWLVITSFDFNKERPLPKTNNYEMGKIVEVVFCAYLFYVEMICSIVPRKSTTSRDLATELKSARQSFANLSSDPSELLKKRNLSLERFDESRQVTLFWVKDKENYKKDNGQVGLEDVSTEVLRK</sequence>
<dbReference type="VEuPathDB" id="FungiDB:VP01_1372g4"/>
<name>A0A0L6VM54_9BASI</name>
<evidence type="ECO:0000313" key="2">
    <source>
        <dbReference type="EMBL" id="KNZ61667.1"/>
    </source>
</evidence>
<organism evidence="2 3">
    <name type="scientific">Puccinia sorghi</name>
    <dbReference type="NCBI Taxonomy" id="27349"/>
    <lineage>
        <taxon>Eukaryota</taxon>
        <taxon>Fungi</taxon>
        <taxon>Dikarya</taxon>
        <taxon>Basidiomycota</taxon>
        <taxon>Pucciniomycotina</taxon>
        <taxon>Pucciniomycetes</taxon>
        <taxon>Pucciniales</taxon>
        <taxon>Pucciniaceae</taxon>
        <taxon>Puccinia</taxon>
    </lineage>
</organism>
<reference evidence="2 3" key="1">
    <citation type="submission" date="2015-08" db="EMBL/GenBank/DDBJ databases">
        <title>Next Generation Sequencing and Analysis of the Genome of Puccinia sorghi L Schw, the Causal Agent of Maize Common Rust.</title>
        <authorList>
            <person name="Rochi L."/>
            <person name="Burguener G."/>
            <person name="Darino M."/>
            <person name="Turjanski A."/>
            <person name="Kreff E."/>
            <person name="Dieguez M.J."/>
            <person name="Sacco F."/>
        </authorList>
    </citation>
    <scope>NUCLEOTIDE SEQUENCE [LARGE SCALE GENOMIC DNA]</scope>
    <source>
        <strain evidence="2 3">RO10H11247</strain>
    </source>
</reference>
<proteinExistence type="predicted"/>
<protein>
    <submittedName>
        <fullName evidence="2">Uncharacterized protein</fullName>
    </submittedName>
</protein>
<keyword evidence="3" id="KW-1185">Reference proteome</keyword>
<comment type="caution">
    <text evidence="2">The sequence shown here is derived from an EMBL/GenBank/DDBJ whole genome shotgun (WGS) entry which is preliminary data.</text>
</comment>
<dbReference type="OrthoDB" id="10678476at2759"/>
<dbReference type="Proteomes" id="UP000037035">
    <property type="component" value="Unassembled WGS sequence"/>
</dbReference>
<accession>A0A0L6VM54</accession>
<feature type="region of interest" description="Disordered" evidence="1">
    <location>
        <begin position="207"/>
        <end position="229"/>
    </location>
</feature>
<dbReference type="AlphaFoldDB" id="A0A0L6VM54"/>
<evidence type="ECO:0000256" key="1">
    <source>
        <dbReference type="SAM" id="MobiDB-lite"/>
    </source>
</evidence>
<gene>
    <name evidence="2" type="ORF">VP01_1372g4</name>
</gene>
<dbReference type="STRING" id="27349.A0A0L6VM54"/>